<proteinExistence type="predicted"/>
<accession>A0ACB6Q915</accession>
<evidence type="ECO:0000313" key="2">
    <source>
        <dbReference type="Proteomes" id="UP000799755"/>
    </source>
</evidence>
<organism evidence="1 2">
    <name type="scientific">Lindgomyces ingoldianus</name>
    <dbReference type="NCBI Taxonomy" id="673940"/>
    <lineage>
        <taxon>Eukaryota</taxon>
        <taxon>Fungi</taxon>
        <taxon>Dikarya</taxon>
        <taxon>Ascomycota</taxon>
        <taxon>Pezizomycotina</taxon>
        <taxon>Dothideomycetes</taxon>
        <taxon>Pleosporomycetidae</taxon>
        <taxon>Pleosporales</taxon>
        <taxon>Lindgomycetaceae</taxon>
        <taxon>Lindgomyces</taxon>
    </lineage>
</organism>
<keyword evidence="2" id="KW-1185">Reference proteome</keyword>
<dbReference type="EMBL" id="MU003551">
    <property type="protein sequence ID" value="KAF2463391.1"/>
    <property type="molecule type" value="Genomic_DNA"/>
</dbReference>
<gene>
    <name evidence="1" type="ORF">BDR25DRAFT_307829</name>
</gene>
<name>A0ACB6Q915_9PLEO</name>
<comment type="caution">
    <text evidence="1">The sequence shown here is derived from an EMBL/GenBank/DDBJ whole genome shotgun (WGS) entry which is preliminary data.</text>
</comment>
<protein>
    <submittedName>
        <fullName evidence="1">Uncharacterized protein</fullName>
    </submittedName>
</protein>
<evidence type="ECO:0000313" key="1">
    <source>
        <dbReference type="EMBL" id="KAF2463391.1"/>
    </source>
</evidence>
<dbReference type="Proteomes" id="UP000799755">
    <property type="component" value="Unassembled WGS sequence"/>
</dbReference>
<sequence length="212" mass="24213">MAITEIALLRLLPPTNANDASLCTKLSHAKDVMEKYTGRRFYYLQQVEDPSLLYIIGEWDSLDQHMNNFIPSGDNQAVLESLKNELTVDWLLHIDAPHSALPLPKGTSGTTGGGPQLWSIGRHFIKTVEKGKFKETFESHKHFLQDYVTEGTIGSGWRVDPEEGKDEFVLWCPWKEVEQHYEFATTEGFQKYSKIKEYVDGTEIKHAKLLDL</sequence>
<reference evidence="1" key="1">
    <citation type="journal article" date="2020" name="Stud. Mycol.">
        <title>101 Dothideomycetes genomes: a test case for predicting lifestyles and emergence of pathogens.</title>
        <authorList>
            <person name="Haridas S."/>
            <person name="Albert R."/>
            <person name="Binder M."/>
            <person name="Bloem J."/>
            <person name="Labutti K."/>
            <person name="Salamov A."/>
            <person name="Andreopoulos B."/>
            <person name="Baker S."/>
            <person name="Barry K."/>
            <person name="Bills G."/>
            <person name="Bluhm B."/>
            <person name="Cannon C."/>
            <person name="Castanera R."/>
            <person name="Culley D."/>
            <person name="Daum C."/>
            <person name="Ezra D."/>
            <person name="Gonzalez J."/>
            <person name="Henrissat B."/>
            <person name="Kuo A."/>
            <person name="Liang C."/>
            <person name="Lipzen A."/>
            <person name="Lutzoni F."/>
            <person name="Magnuson J."/>
            <person name="Mondo S."/>
            <person name="Nolan M."/>
            <person name="Ohm R."/>
            <person name="Pangilinan J."/>
            <person name="Park H.-J."/>
            <person name="Ramirez L."/>
            <person name="Alfaro M."/>
            <person name="Sun H."/>
            <person name="Tritt A."/>
            <person name="Yoshinaga Y."/>
            <person name="Zwiers L.-H."/>
            <person name="Turgeon B."/>
            <person name="Goodwin S."/>
            <person name="Spatafora J."/>
            <person name="Crous P."/>
            <person name="Grigoriev I."/>
        </authorList>
    </citation>
    <scope>NUCLEOTIDE SEQUENCE</scope>
    <source>
        <strain evidence="1">ATCC 200398</strain>
    </source>
</reference>